<dbReference type="InterPro" id="IPR000515">
    <property type="entry name" value="MetI-like"/>
</dbReference>
<evidence type="ECO:0000259" key="8">
    <source>
        <dbReference type="PROSITE" id="PS50928"/>
    </source>
</evidence>
<keyword evidence="6 7" id="KW-0472">Membrane</keyword>
<comment type="similarity">
    <text evidence="7">Belongs to the binding-protein-dependent transport system permease family.</text>
</comment>
<evidence type="ECO:0000256" key="7">
    <source>
        <dbReference type="RuleBase" id="RU363032"/>
    </source>
</evidence>
<evidence type="ECO:0000256" key="6">
    <source>
        <dbReference type="ARBA" id="ARBA00023136"/>
    </source>
</evidence>
<feature type="transmembrane region" description="Helical" evidence="7">
    <location>
        <begin position="104"/>
        <end position="123"/>
    </location>
</feature>
<name>A0A1V1P8I2_9BACT</name>
<comment type="subcellular location">
    <subcellularLocation>
        <location evidence="1 7">Cell membrane</location>
        <topology evidence="1 7">Multi-pass membrane protein</topology>
    </subcellularLocation>
</comment>
<feature type="transmembrane region" description="Helical" evidence="7">
    <location>
        <begin position="210"/>
        <end position="229"/>
    </location>
</feature>
<evidence type="ECO:0000313" key="9">
    <source>
        <dbReference type="EMBL" id="ETR71197.1"/>
    </source>
</evidence>
<comment type="caution">
    <text evidence="9">The sequence shown here is derived from an EMBL/GenBank/DDBJ whole genome shotgun (WGS) entry which is preliminary data.</text>
</comment>
<dbReference type="GO" id="GO:0055085">
    <property type="term" value="P:transmembrane transport"/>
    <property type="evidence" value="ECO:0007669"/>
    <property type="project" value="InterPro"/>
</dbReference>
<evidence type="ECO:0000256" key="2">
    <source>
        <dbReference type="ARBA" id="ARBA00022448"/>
    </source>
</evidence>
<feature type="transmembrane region" description="Helical" evidence="7">
    <location>
        <begin position="135"/>
        <end position="159"/>
    </location>
</feature>
<evidence type="ECO:0000256" key="1">
    <source>
        <dbReference type="ARBA" id="ARBA00004651"/>
    </source>
</evidence>
<feature type="domain" description="ABC transmembrane type-1" evidence="8">
    <location>
        <begin position="96"/>
        <end position="333"/>
    </location>
</feature>
<organism evidence="9 10">
    <name type="scientific">Candidatus Magnetoglobus multicellularis str. Araruama</name>
    <dbReference type="NCBI Taxonomy" id="890399"/>
    <lineage>
        <taxon>Bacteria</taxon>
        <taxon>Pseudomonadati</taxon>
        <taxon>Thermodesulfobacteriota</taxon>
        <taxon>Desulfobacteria</taxon>
        <taxon>Desulfobacterales</taxon>
        <taxon>Desulfobacteraceae</taxon>
        <taxon>Candidatus Magnetoglobus</taxon>
    </lineage>
</organism>
<proteinExistence type="inferred from homology"/>
<dbReference type="EMBL" id="ATBP01000307">
    <property type="protein sequence ID" value="ETR71197.1"/>
    <property type="molecule type" value="Genomic_DNA"/>
</dbReference>
<dbReference type="PANTHER" id="PTHR43163">
    <property type="entry name" value="DIPEPTIDE TRANSPORT SYSTEM PERMEASE PROTEIN DPPB-RELATED"/>
    <property type="match status" value="1"/>
</dbReference>
<keyword evidence="5 7" id="KW-1133">Transmembrane helix</keyword>
<evidence type="ECO:0000256" key="3">
    <source>
        <dbReference type="ARBA" id="ARBA00022475"/>
    </source>
</evidence>
<keyword evidence="4 7" id="KW-0812">Transmembrane</keyword>
<sequence>MFPFIVRRFIFLIFVLAGISLLIFGILMTFSPERRAAAYVQSPQQAQNIPQIIKQYGLDQPFYVQYARWISQTAQGNFGWSLVAAQPVWDAFCQYLPVTLELNLYAVPLTIYLGIALGTLAGIHRGKAIDHMTRIIAIVGWSLPTFLFALVLLMIFYGYMGWFGTGIIGDDFQLYLLNHPDEFIRYTGLYTIDGILNMNAAITIDALKRLVLPVATQVFVVVALLMRITRSSMIEELSKDYITTARAKGADNRTVYYKHARKNALIPTITVSGQLVALSMEGSVAVEIVFNRHGMGWWMVSSATQLDMPVLMFMCIFMGLVFVVSNLLCDLLIAFWDPRIRLSNT</sequence>
<evidence type="ECO:0000256" key="5">
    <source>
        <dbReference type="ARBA" id="ARBA00022989"/>
    </source>
</evidence>
<dbReference type="Pfam" id="PF19300">
    <property type="entry name" value="BPD_transp_1_N"/>
    <property type="match status" value="1"/>
</dbReference>
<evidence type="ECO:0000256" key="4">
    <source>
        <dbReference type="ARBA" id="ARBA00022692"/>
    </source>
</evidence>
<dbReference type="Pfam" id="PF00528">
    <property type="entry name" value="BPD_transp_1"/>
    <property type="match status" value="1"/>
</dbReference>
<feature type="transmembrane region" description="Helical" evidence="7">
    <location>
        <begin position="9"/>
        <end position="30"/>
    </location>
</feature>
<dbReference type="Gene3D" id="1.10.3720.10">
    <property type="entry name" value="MetI-like"/>
    <property type="match status" value="1"/>
</dbReference>
<dbReference type="PANTHER" id="PTHR43163:SF6">
    <property type="entry name" value="DIPEPTIDE TRANSPORT SYSTEM PERMEASE PROTEIN DPPB-RELATED"/>
    <property type="match status" value="1"/>
</dbReference>
<protein>
    <submittedName>
        <fullName evidence="9">Peptide/nickel transport system permease protein</fullName>
    </submittedName>
</protein>
<reference evidence="10" key="1">
    <citation type="submission" date="2012-11" db="EMBL/GenBank/DDBJ databases">
        <authorList>
            <person name="Lucero-Rivera Y.E."/>
            <person name="Tovar-Ramirez D."/>
        </authorList>
    </citation>
    <scope>NUCLEOTIDE SEQUENCE [LARGE SCALE GENOMIC DNA]</scope>
    <source>
        <strain evidence="10">Araruama</strain>
    </source>
</reference>
<dbReference type="Proteomes" id="UP000189670">
    <property type="component" value="Unassembled WGS sequence"/>
</dbReference>
<dbReference type="AlphaFoldDB" id="A0A1V1P8I2"/>
<keyword evidence="3" id="KW-1003">Cell membrane</keyword>
<feature type="transmembrane region" description="Helical" evidence="7">
    <location>
        <begin position="310"/>
        <end position="336"/>
    </location>
</feature>
<dbReference type="PROSITE" id="PS50928">
    <property type="entry name" value="ABC_TM1"/>
    <property type="match status" value="1"/>
</dbReference>
<dbReference type="InterPro" id="IPR035906">
    <property type="entry name" value="MetI-like_sf"/>
</dbReference>
<accession>A0A1V1P8I2</accession>
<evidence type="ECO:0000313" key="10">
    <source>
        <dbReference type="Proteomes" id="UP000189670"/>
    </source>
</evidence>
<keyword evidence="2 7" id="KW-0813">Transport</keyword>
<gene>
    <name evidence="9" type="ORF">OMM_02672</name>
</gene>
<dbReference type="InterPro" id="IPR045621">
    <property type="entry name" value="BPD_transp_1_N"/>
</dbReference>
<dbReference type="CDD" id="cd06261">
    <property type="entry name" value="TM_PBP2"/>
    <property type="match status" value="1"/>
</dbReference>
<dbReference type="GO" id="GO:0005886">
    <property type="term" value="C:plasma membrane"/>
    <property type="evidence" value="ECO:0007669"/>
    <property type="project" value="UniProtKB-SubCell"/>
</dbReference>
<feature type="transmembrane region" description="Helical" evidence="7">
    <location>
        <begin position="264"/>
        <end position="290"/>
    </location>
</feature>
<dbReference type="SUPFAM" id="SSF161098">
    <property type="entry name" value="MetI-like"/>
    <property type="match status" value="1"/>
</dbReference>